<keyword evidence="4" id="KW-1185">Reference proteome</keyword>
<protein>
    <submittedName>
        <fullName evidence="3">ISL3 family transposase</fullName>
    </submittedName>
</protein>
<dbReference type="EMBL" id="JACSQW010000049">
    <property type="protein sequence ID" value="MBD7895813.1"/>
    <property type="molecule type" value="Genomic_DNA"/>
</dbReference>
<name>A0ABR8PF41_9LACO</name>
<dbReference type="InterPro" id="IPR047951">
    <property type="entry name" value="Transpos_ISL3"/>
</dbReference>
<dbReference type="Pfam" id="PF14690">
    <property type="entry name" value="Zn_ribbon_ISL3"/>
    <property type="match status" value="1"/>
</dbReference>
<organism evidence="3 4">
    <name type="scientific">Limosilactobacillus avistercoris</name>
    <dbReference type="NCBI Taxonomy" id="2762243"/>
    <lineage>
        <taxon>Bacteria</taxon>
        <taxon>Bacillati</taxon>
        <taxon>Bacillota</taxon>
        <taxon>Bacilli</taxon>
        <taxon>Lactobacillales</taxon>
        <taxon>Lactobacillaceae</taxon>
        <taxon>Limosilactobacillus</taxon>
    </lineage>
</organism>
<reference evidence="3 4" key="1">
    <citation type="submission" date="2020-08" db="EMBL/GenBank/DDBJ databases">
        <title>A Genomic Blueprint of the Chicken Gut Microbiome.</title>
        <authorList>
            <person name="Gilroy R."/>
            <person name="Ravi A."/>
            <person name="Getino M."/>
            <person name="Pursley I."/>
            <person name="Horton D.L."/>
            <person name="Alikhan N.-F."/>
            <person name="Baker D."/>
            <person name="Gharbi K."/>
            <person name="Hall N."/>
            <person name="Watson M."/>
            <person name="Adriaenssens E.M."/>
            <person name="Foster-Nyarko E."/>
            <person name="Jarju S."/>
            <person name="Secka A."/>
            <person name="Antonio M."/>
            <person name="Oren A."/>
            <person name="Chaudhuri R."/>
            <person name="La Ragione R.M."/>
            <person name="Hildebrand F."/>
            <person name="Pallen M.J."/>
        </authorList>
    </citation>
    <scope>NUCLEOTIDE SEQUENCE [LARGE SCALE GENOMIC DNA]</scope>
    <source>
        <strain evidence="3 4">Sa3CUN2</strain>
    </source>
</reference>
<dbReference type="Proteomes" id="UP000616837">
    <property type="component" value="Unassembled WGS sequence"/>
</dbReference>
<sequence length="441" mass="52343">MKSPNHTEKKVTSMDNDTRILLNLTDPHLSFSRHWLKFAVVKSVRVAQISCRLSYTPKACPNCGVINRGQIVKFGYYQAKYKYGQFRAQPLMLRVKTQRFRCPDCQSTFNATSDLFTDHHSVTAALRREVILQLCRVRTIKDIAHDLFVSETTVQRVLRDLADQFQPDWNYLPQTLCIDEFKSMRSAQGKMSFIAVDGSKKGLLELLEDRRLRSLFEHYQRFSYQARRHVKYLVMDMNAAYERLAKTVFPNAQVVYDRFHIAKHLNDTMNHVRIHVYQRLCKGDRQAQKQARRIKHYWRLFLQDQTNLNTDEYYEGRYFHRIVNSVTILDLMLAYDEELSATYNHIQALKYAYNQKDFKRFFRLLNLRSEGLSHYTVHRCHVLARYQKGIRLGFQQEFSNGQTEGFNNRIKLIKRVAFGYRCFETFRTRVYLIMGKQIQVS</sequence>
<gene>
    <name evidence="3" type="ORF">H9564_09040</name>
</gene>
<evidence type="ECO:0000313" key="3">
    <source>
        <dbReference type="EMBL" id="MBD7895813.1"/>
    </source>
</evidence>
<dbReference type="InterPro" id="IPR029261">
    <property type="entry name" value="Transposase_Znf"/>
</dbReference>
<dbReference type="PANTHER" id="PTHR33498">
    <property type="entry name" value="TRANSPOSASE FOR INSERTION SEQUENCE ELEMENT IS1557"/>
    <property type="match status" value="1"/>
</dbReference>
<feature type="domain" description="Transposase IS204/IS1001/IS1096/IS1165 DDE" evidence="1">
    <location>
        <begin position="176"/>
        <end position="430"/>
    </location>
</feature>
<proteinExistence type="predicted"/>
<dbReference type="PANTHER" id="PTHR33498:SF1">
    <property type="entry name" value="TRANSPOSASE FOR INSERTION SEQUENCE ELEMENT IS1557"/>
    <property type="match status" value="1"/>
</dbReference>
<accession>A0ABR8PF41</accession>
<evidence type="ECO:0000313" key="4">
    <source>
        <dbReference type="Proteomes" id="UP000616837"/>
    </source>
</evidence>
<feature type="domain" description="Transposase IS204/IS1001/IS1096/IS1165 zinc-finger" evidence="2">
    <location>
        <begin position="57"/>
        <end position="105"/>
    </location>
</feature>
<evidence type="ECO:0000259" key="1">
    <source>
        <dbReference type="Pfam" id="PF01610"/>
    </source>
</evidence>
<dbReference type="NCBIfam" id="NF033550">
    <property type="entry name" value="transpos_ISL3"/>
    <property type="match status" value="1"/>
</dbReference>
<evidence type="ECO:0000259" key="2">
    <source>
        <dbReference type="Pfam" id="PF14690"/>
    </source>
</evidence>
<comment type="caution">
    <text evidence="3">The sequence shown here is derived from an EMBL/GenBank/DDBJ whole genome shotgun (WGS) entry which is preliminary data.</text>
</comment>
<dbReference type="Pfam" id="PF01610">
    <property type="entry name" value="DDE_Tnp_ISL3"/>
    <property type="match status" value="1"/>
</dbReference>
<dbReference type="InterPro" id="IPR002560">
    <property type="entry name" value="Transposase_DDE"/>
</dbReference>